<dbReference type="InterPro" id="IPR029058">
    <property type="entry name" value="AB_hydrolase_fold"/>
</dbReference>
<evidence type="ECO:0000256" key="3">
    <source>
        <dbReference type="ARBA" id="ARBA00022677"/>
    </source>
</evidence>
<dbReference type="GO" id="GO:0016298">
    <property type="term" value="F:lipase activity"/>
    <property type="evidence" value="ECO:0007669"/>
    <property type="project" value="InterPro"/>
</dbReference>
<organism evidence="5 6">
    <name type="scientific">Mycena rosella</name>
    <name type="common">Pink bonnet</name>
    <name type="synonym">Agaricus rosellus</name>
    <dbReference type="NCBI Taxonomy" id="1033263"/>
    <lineage>
        <taxon>Eukaryota</taxon>
        <taxon>Fungi</taxon>
        <taxon>Dikarya</taxon>
        <taxon>Basidiomycota</taxon>
        <taxon>Agaricomycotina</taxon>
        <taxon>Agaricomycetes</taxon>
        <taxon>Agaricomycetidae</taxon>
        <taxon>Agaricales</taxon>
        <taxon>Marasmiineae</taxon>
        <taxon>Mycenaceae</taxon>
        <taxon>Mycena</taxon>
    </lineage>
</organism>
<dbReference type="Gene3D" id="3.40.50.1820">
    <property type="entry name" value="alpha/beta hydrolase"/>
    <property type="match status" value="1"/>
</dbReference>
<comment type="caution">
    <text evidence="5">The sequence shown here is derived from an EMBL/GenBank/DDBJ whole genome shotgun (WGS) entry which is preliminary data.</text>
</comment>
<dbReference type="PANTHER" id="PTHR13390:SF0">
    <property type="entry name" value="LIPID DROPLET-ASSOCIATED HYDROLASE"/>
    <property type="match status" value="1"/>
</dbReference>
<sequence length="187" mass="20944">MAGHSVGAWIALQVLKARPSDVSQVFMLCPTLSHIADTPNGRRLQWLFRTPFPKIISYLSYLTRPVPLSLFFPWPSPQTAVLRSLLNSPASIFACLSMAHEEMITIRELDTALLDEHRPRIYLYFAEDDEWVSTHKASVVRCCEAIRVVNGEAGVPHAFCINHSAEVASQCSLWLGLLALQAQDTLR</sequence>
<dbReference type="Proteomes" id="UP001221757">
    <property type="component" value="Unassembled WGS sequence"/>
</dbReference>
<keyword evidence="6" id="KW-1185">Reference proteome</keyword>
<evidence type="ECO:0000313" key="6">
    <source>
        <dbReference type="Proteomes" id="UP001221757"/>
    </source>
</evidence>
<dbReference type="AlphaFoldDB" id="A0AAD7M8Z9"/>
<evidence type="ECO:0000313" key="5">
    <source>
        <dbReference type="EMBL" id="KAJ7706368.1"/>
    </source>
</evidence>
<dbReference type="SUPFAM" id="SSF53474">
    <property type="entry name" value="alpha/beta-Hydrolases"/>
    <property type="match status" value="1"/>
</dbReference>
<evidence type="ECO:0000256" key="2">
    <source>
        <dbReference type="ARBA" id="ARBA00008300"/>
    </source>
</evidence>
<keyword evidence="3" id="KW-0551">Lipid droplet</keyword>
<gene>
    <name evidence="5" type="ORF">B0H17DRAFT_626612</name>
</gene>
<dbReference type="InterPro" id="IPR019363">
    <property type="entry name" value="LDAH"/>
</dbReference>
<dbReference type="GO" id="GO:0005811">
    <property type="term" value="C:lipid droplet"/>
    <property type="evidence" value="ECO:0007669"/>
    <property type="project" value="UniProtKB-SubCell"/>
</dbReference>
<dbReference type="GO" id="GO:0019915">
    <property type="term" value="P:lipid storage"/>
    <property type="evidence" value="ECO:0007669"/>
    <property type="project" value="InterPro"/>
</dbReference>
<name>A0AAD7M8Z9_MYCRO</name>
<accession>A0AAD7M8Z9</accession>
<proteinExistence type="inferred from homology"/>
<reference evidence="5" key="1">
    <citation type="submission" date="2023-03" db="EMBL/GenBank/DDBJ databases">
        <title>Massive genome expansion in bonnet fungi (Mycena s.s.) driven by repeated elements and novel gene families across ecological guilds.</title>
        <authorList>
            <consortium name="Lawrence Berkeley National Laboratory"/>
            <person name="Harder C.B."/>
            <person name="Miyauchi S."/>
            <person name="Viragh M."/>
            <person name="Kuo A."/>
            <person name="Thoen E."/>
            <person name="Andreopoulos B."/>
            <person name="Lu D."/>
            <person name="Skrede I."/>
            <person name="Drula E."/>
            <person name="Henrissat B."/>
            <person name="Morin E."/>
            <person name="Kohler A."/>
            <person name="Barry K."/>
            <person name="LaButti K."/>
            <person name="Morin E."/>
            <person name="Salamov A."/>
            <person name="Lipzen A."/>
            <person name="Mereny Z."/>
            <person name="Hegedus B."/>
            <person name="Baldrian P."/>
            <person name="Stursova M."/>
            <person name="Weitz H."/>
            <person name="Taylor A."/>
            <person name="Grigoriev I.V."/>
            <person name="Nagy L.G."/>
            <person name="Martin F."/>
            <person name="Kauserud H."/>
        </authorList>
    </citation>
    <scope>NUCLEOTIDE SEQUENCE</scope>
    <source>
        <strain evidence="5">CBHHK067</strain>
    </source>
</reference>
<comment type="subcellular location">
    <subcellularLocation>
        <location evidence="1">Lipid droplet</location>
    </subcellularLocation>
</comment>
<dbReference type="EMBL" id="JARKIE010000007">
    <property type="protein sequence ID" value="KAJ7706368.1"/>
    <property type="molecule type" value="Genomic_DNA"/>
</dbReference>
<dbReference type="Pfam" id="PF10230">
    <property type="entry name" value="LIDHydrolase"/>
    <property type="match status" value="1"/>
</dbReference>
<dbReference type="PANTHER" id="PTHR13390">
    <property type="entry name" value="LIPASE"/>
    <property type="match status" value="1"/>
</dbReference>
<comment type="similarity">
    <text evidence="2">Belongs to the AB hydrolase superfamily. LDAH family.</text>
</comment>
<evidence type="ECO:0000256" key="1">
    <source>
        <dbReference type="ARBA" id="ARBA00004502"/>
    </source>
</evidence>
<evidence type="ECO:0000256" key="4">
    <source>
        <dbReference type="ARBA" id="ARBA00022801"/>
    </source>
</evidence>
<keyword evidence="4" id="KW-0378">Hydrolase</keyword>
<protein>
    <submittedName>
        <fullName evidence="5">Uncharacterized protein</fullName>
    </submittedName>
</protein>